<organism evidence="11 12">
    <name type="scientific">Modicella reniformis</name>
    <dbReference type="NCBI Taxonomy" id="1440133"/>
    <lineage>
        <taxon>Eukaryota</taxon>
        <taxon>Fungi</taxon>
        <taxon>Fungi incertae sedis</taxon>
        <taxon>Mucoromycota</taxon>
        <taxon>Mortierellomycotina</taxon>
        <taxon>Mortierellomycetes</taxon>
        <taxon>Mortierellales</taxon>
        <taxon>Mortierellaceae</taxon>
        <taxon>Modicella</taxon>
    </lineage>
</organism>
<evidence type="ECO:0000256" key="5">
    <source>
        <dbReference type="ARBA" id="ARBA00023125"/>
    </source>
</evidence>
<dbReference type="PANTHER" id="PTHR45339:SF1">
    <property type="entry name" value="HYBRID SIGNAL TRANSDUCTION HISTIDINE KINASE J"/>
    <property type="match status" value="1"/>
</dbReference>
<keyword evidence="11" id="KW-0808">Transferase</keyword>
<evidence type="ECO:0000259" key="10">
    <source>
        <dbReference type="PROSITE" id="PS50110"/>
    </source>
</evidence>
<evidence type="ECO:0000313" key="11">
    <source>
        <dbReference type="EMBL" id="KAF9962987.1"/>
    </source>
</evidence>
<dbReference type="Gene3D" id="3.40.50.2300">
    <property type="match status" value="1"/>
</dbReference>
<dbReference type="CDD" id="cd17546">
    <property type="entry name" value="REC_hyHK_CKI1_RcsC-like"/>
    <property type="match status" value="1"/>
</dbReference>
<dbReference type="EMBL" id="JAAAHW010006337">
    <property type="protein sequence ID" value="KAF9962987.1"/>
    <property type="molecule type" value="Genomic_DNA"/>
</dbReference>
<dbReference type="Proteomes" id="UP000749646">
    <property type="component" value="Unassembled WGS sequence"/>
</dbReference>
<keyword evidence="12" id="KW-1185">Reference proteome</keyword>
<evidence type="ECO:0000256" key="9">
    <source>
        <dbReference type="SAM" id="MobiDB-lite"/>
    </source>
</evidence>
<evidence type="ECO:0000256" key="7">
    <source>
        <dbReference type="ARBA" id="ARBA00023242"/>
    </source>
</evidence>
<comment type="subcellular location">
    <subcellularLocation>
        <location evidence="1">Nucleus</location>
    </subcellularLocation>
</comment>
<dbReference type="SUPFAM" id="SSF52172">
    <property type="entry name" value="CheY-like"/>
    <property type="match status" value="1"/>
</dbReference>
<dbReference type="InterPro" id="IPR036388">
    <property type="entry name" value="WH-like_DNA-bd_sf"/>
</dbReference>
<dbReference type="SMART" id="SM00448">
    <property type="entry name" value="REC"/>
    <property type="match status" value="1"/>
</dbReference>
<evidence type="ECO:0000256" key="1">
    <source>
        <dbReference type="ARBA" id="ARBA00004123"/>
    </source>
</evidence>
<dbReference type="PANTHER" id="PTHR45339">
    <property type="entry name" value="HYBRID SIGNAL TRANSDUCTION HISTIDINE KINASE J"/>
    <property type="match status" value="1"/>
</dbReference>
<dbReference type="AlphaFoldDB" id="A0A9P6M2M3"/>
<feature type="compositionally biased region" description="Low complexity" evidence="9">
    <location>
        <begin position="742"/>
        <end position="754"/>
    </location>
</feature>
<feature type="compositionally biased region" description="Polar residues" evidence="9">
    <location>
        <begin position="23"/>
        <end position="40"/>
    </location>
</feature>
<keyword evidence="6" id="KW-0804">Transcription</keyword>
<dbReference type="Gene3D" id="1.10.10.10">
    <property type="entry name" value="Winged helix-like DNA-binding domain superfamily/Winged helix DNA-binding domain"/>
    <property type="match status" value="1"/>
</dbReference>
<name>A0A9P6M2M3_9FUNG</name>
<dbReference type="InterPro" id="IPR036390">
    <property type="entry name" value="WH_DNA-bd_sf"/>
</dbReference>
<dbReference type="PROSITE" id="PS00434">
    <property type="entry name" value="HSF_DOMAIN"/>
    <property type="match status" value="1"/>
</dbReference>
<feature type="region of interest" description="Disordered" evidence="9">
    <location>
        <begin position="742"/>
        <end position="777"/>
    </location>
</feature>
<reference evidence="11" key="1">
    <citation type="journal article" date="2020" name="Fungal Divers.">
        <title>Resolving the Mortierellaceae phylogeny through synthesis of multi-gene phylogenetics and phylogenomics.</title>
        <authorList>
            <person name="Vandepol N."/>
            <person name="Liber J."/>
            <person name="Desiro A."/>
            <person name="Na H."/>
            <person name="Kennedy M."/>
            <person name="Barry K."/>
            <person name="Grigoriev I.V."/>
            <person name="Miller A.N."/>
            <person name="O'Donnell K."/>
            <person name="Stajich J.E."/>
            <person name="Bonito G."/>
        </authorList>
    </citation>
    <scope>NUCLEOTIDE SEQUENCE</scope>
    <source>
        <strain evidence="11">MES-2147</strain>
    </source>
</reference>
<keyword evidence="7" id="KW-0539">Nucleus</keyword>
<sequence>MAAQSLPESDISNASDTDAVMTTPESSQSVHIDSAGTATPGNGVPDFVKKLYRMLEEKEHELIVSWGRNGESFVVKEPNEFAKVILPKHFKHNNFASFVRQLNKYDFHKIKTTEDSIKPYGDQAWEFQHPKFQIDKRDLLEEIKRKTPNNKKPINGSMSSPDLISMSEDYQAQLDIMSKAQAEMQDQLAIYRSKLVAQENLLQNLLNVLGYRSTEVAHRRKLGPFLENGTLAVMQTPTGLSLKDNKTLKSKSPAYSRSKASGLSKVDNQPRQSSLHGSFAPCPPPPPTTTSLPTSILSMPMTTLPPTSSVLSSTSGPLLMPKLPTSSPYQYPPMCLDPSLDNPVLAFGHLTSRRQEDCTKSNKSTTKNASRRPRAQQHPLNPLHDDFQEPQFNSMRPSNGVPNWSMPPRVLLVEDDDTCRRLSARFLQVFGCPFDVAEDGLAAVGKMSHHKYDIVLMDIMMPRLDGVSATTQIRQFDAMTPIISMTSNTAQNDVMTYIANGMNDVLPKPFTKASLLSMLEKHCQQHLRFLKLGPNLLEVTPGVSDSNSTDQENRLLVSRRQNDASETENLGFSLHGLQGQDNLQLVPTSKGDSSSNSNNQQDSIGNLGMNLQLELGGMLILNGVDSSLNTGIDGQNMYSRQSHQGGLKHDIASNDGERNSQSNYDMPSMGYGEMMDPIGHDDSSSSSLSPDQTHVNLAHLSHQFTIHQQLHEHQAQMMNSHHLPSSMATSASRYAPDMISTPSFSSSSNASIMSPYQTGPGSPYSHTHSHSHQHQQQNGNITLLSIKSDDGMARTLGFMNRHMDYSEGLNLGHDIDSNEAMNTQERRKRAKVEVIE</sequence>
<dbReference type="GO" id="GO:0043565">
    <property type="term" value="F:sequence-specific DNA binding"/>
    <property type="evidence" value="ECO:0007669"/>
    <property type="project" value="InterPro"/>
</dbReference>
<evidence type="ECO:0000313" key="12">
    <source>
        <dbReference type="Proteomes" id="UP000749646"/>
    </source>
</evidence>
<dbReference type="GO" id="GO:0005634">
    <property type="term" value="C:nucleus"/>
    <property type="evidence" value="ECO:0007669"/>
    <property type="project" value="UniProtKB-SubCell"/>
</dbReference>
<feature type="region of interest" description="Disordered" evidence="9">
    <location>
        <begin position="351"/>
        <end position="383"/>
    </location>
</feature>
<dbReference type="Pfam" id="PF00072">
    <property type="entry name" value="Response_reg"/>
    <property type="match status" value="1"/>
</dbReference>
<feature type="compositionally biased region" description="Low complexity" evidence="9">
    <location>
        <begin position="289"/>
        <end position="315"/>
    </location>
</feature>
<feature type="region of interest" description="Disordered" evidence="9">
    <location>
        <begin position="1"/>
        <end position="41"/>
    </location>
</feature>
<dbReference type="InterPro" id="IPR011006">
    <property type="entry name" value="CheY-like_superfamily"/>
</dbReference>
<feature type="domain" description="Response regulatory" evidence="10">
    <location>
        <begin position="409"/>
        <end position="523"/>
    </location>
</feature>
<keyword evidence="11" id="KW-0418">Kinase</keyword>
<dbReference type="GO" id="GO:0003700">
    <property type="term" value="F:DNA-binding transcription factor activity"/>
    <property type="evidence" value="ECO:0007669"/>
    <property type="project" value="InterPro"/>
</dbReference>
<dbReference type="FunFam" id="3.40.50.2300:FF:000212">
    <property type="entry name" value="Stress response regulator/HFS transcription factor"/>
    <property type="match status" value="1"/>
</dbReference>
<dbReference type="SUPFAM" id="SSF46785">
    <property type="entry name" value="Winged helix' DNA-binding domain"/>
    <property type="match status" value="1"/>
</dbReference>
<dbReference type="SMART" id="SM00415">
    <property type="entry name" value="HSF"/>
    <property type="match status" value="1"/>
</dbReference>
<feature type="region of interest" description="Disordered" evidence="9">
    <location>
        <begin position="583"/>
        <end position="605"/>
    </location>
</feature>
<evidence type="ECO:0000256" key="4">
    <source>
        <dbReference type="ARBA" id="ARBA00023015"/>
    </source>
</evidence>
<feature type="compositionally biased region" description="Polar residues" evidence="9">
    <location>
        <begin position="1"/>
        <end position="16"/>
    </location>
</feature>
<proteinExistence type="predicted"/>
<feature type="modified residue" description="4-aspartylphosphate" evidence="8">
    <location>
        <position position="458"/>
    </location>
</feature>
<dbReference type="FunFam" id="1.10.10.10:FF:000027">
    <property type="entry name" value="Heat shock transcription factor 1"/>
    <property type="match status" value="1"/>
</dbReference>
<dbReference type="OrthoDB" id="60033at2759"/>
<evidence type="ECO:0000256" key="3">
    <source>
        <dbReference type="ARBA" id="ARBA00023012"/>
    </source>
</evidence>
<dbReference type="PROSITE" id="PS50110">
    <property type="entry name" value="RESPONSE_REGULATORY"/>
    <property type="match status" value="1"/>
</dbReference>
<dbReference type="InterPro" id="IPR001789">
    <property type="entry name" value="Sig_transdc_resp-reg_receiver"/>
</dbReference>
<keyword evidence="2 8" id="KW-0597">Phosphoprotein</keyword>
<protein>
    <submittedName>
        <fullName evidence="11">Kinase-regulated stress-responsive transcription factor skn7</fullName>
    </submittedName>
</protein>
<keyword evidence="4" id="KW-0805">Transcription regulation</keyword>
<feature type="compositionally biased region" description="Low complexity" evidence="9">
    <location>
        <begin position="592"/>
        <end position="603"/>
    </location>
</feature>
<dbReference type="Pfam" id="PF00447">
    <property type="entry name" value="HSF_DNA-bind"/>
    <property type="match status" value="1"/>
</dbReference>
<evidence type="ECO:0000256" key="8">
    <source>
        <dbReference type="PROSITE-ProRule" id="PRU00169"/>
    </source>
</evidence>
<keyword evidence="3" id="KW-0902">Two-component regulatory system</keyword>
<accession>A0A9P6M2M3</accession>
<feature type="compositionally biased region" description="Polar residues" evidence="9">
    <location>
        <begin position="253"/>
        <end position="276"/>
    </location>
</feature>
<keyword evidence="5" id="KW-0238">DNA-binding</keyword>
<dbReference type="PRINTS" id="PR00056">
    <property type="entry name" value="HSFDOMAIN"/>
</dbReference>
<dbReference type="InterPro" id="IPR000232">
    <property type="entry name" value="HSF_DNA-bd"/>
</dbReference>
<dbReference type="GO" id="GO:0016301">
    <property type="term" value="F:kinase activity"/>
    <property type="evidence" value="ECO:0007669"/>
    <property type="project" value="UniProtKB-KW"/>
</dbReference>
<dbReference type="GO" id="GO:0000160">
    <property type="term" value="P:phosphorelay signal transduction system"/>
    <property type="evidence" value="ECO:0007669"/>
    <property type="project" value="UniProtKB-KW"/>
</dbReference>
<feature type="region of interest" description="Disordered" evidence="9">
    <location>
        <begin position="242"/>
        <end position="315"/>
    </location>
</feature>
<gene>
    <name evidence="11" type="primary">SKN7_2</name>
    <name evidence="11" type="ORF">BGZ65_006851</name>
</gene>
<feature type="region of interest" description="Disordered" evidence="9">
    <location>
        <begin position="639"/>
        <end position="671"/>
    </location>
</feature>
<feature type="compositionally biased region" description="Basic and acidic residues" evidence="9">
    <location>
        <begin position="647"/>
        <end position="658"/>
    </location>
</feature>
<evidence type="ECO:0000256" key="2">
    <source>
        <dbReference type="ARBA" id="ARBA00022553"/>
    </source>
</evidence>
<comment type="caution">
    <text evidence="11">The sequence shown here is derived from an EMBL/GenBank/DDBJ whole genome shotgun (WGS) entry which is preliminary data.</text>
</comment>
<evidence type="ECO:0000256" key="6">
    <source>
        <dbReference type="ARBA" id="ARBA00023163"/>
    </source>
</evidence>